<dbReference type="GO" id="GO:0016787">
    <property type="term" value="F:hydrolase activity"/>
    <property type="evidence" value="ECO:0007669"/>
    <property type="project" value="InterPro"/>
</dbReference>
<gene>
    <name evidence="3" type="ORF">NCTC13093_01142</name>
</gene>
<dbReference type="InterPro" id="IPR058403">
    <property type="entry name" value="DUF8090"/>
</dbReference>
<dbReference type="InterPro" id="IPR014001">
    <property type="entry name" value="Helicase_ATP-bd"/>
</dbReference>
<dbReference type="InterPro" id="IPR006935">
    <property type="entry name" value="Helicase/UvrB_N"/>
</dbReference>
<dbReference type="PROSITE" id="PS51192">
    <property type="entry name" value="HELICASE_ATP_BIND_1"/>
    <property type="match status" value="1"/>
</dbReference>
<dbReference type="Pfam" id="PF00271">
    <property type="entry name" value="Helicase_C"/>
    <property type="match status" value="1"/>
</dbReference>
<dbReference type="Pfam" id="PF26350">
    <property type="entry name" value="DUF8090"/>
    <property type="match status" value="1"/>
</dbReference>
<dbReference type="Gene3D" id="3.30.870.10">
    <property type="entry name" value="Endonuclease Chain A"/>
    <property type="match status" value="1"/>
</dbReference>
<dbReference type="RefSeq" id="WP_113743905.1">
    <property type="nucleotide sequence ID" value="NZ_UAPV01000001.1"/>
</dbReference>
<dbReference type="REBASE" id="377842">
    <property type="entry name" value="Ath13093ORF1142P"/>
</dbReference>
<dbReference type="EMBL" id="UAPV01000001">
    <property type="protein sequence ID" value="SPT69762.1"/>
    <property type="molecule type" value="Genomic_DNA"/>
</dbReference>
<keyword evidence="4" id="KW-1185">Reference proteome</keyword>
<dbReference type="InterPro" id="IPR027417">
    <property type="entry name" value="P-loop_NTPase"/>
</dbReference>
<reference evidence="3 4" key="1">
    <citation type="submission" date="2018-06" db="EMBL/GenBank/DDBJ databases">
        <authorList>
            <consortium name="Pathogen Informatics"/>
            <person name="Doyle S."/>
        </authorList>
    </citation>
    <scope>NUCLEOTIDE SEQUENCE [LARGE SCALE GENOMIC DNA]</scope>
    <source>
        <strain evidence="3 4">NCTC13093</strain>
    </source>
</reference>
<dbReference type="GO" id="GO:0005524">
    <property type="term" value="F:ATP binding"/>
    <property type="evidence" value="ECO:0007669"/>
    <property type="project" value="InterPro"/>
</dbReference>
<dbReference type="InterPro" id="IPR025202">
    <property type="entry name" value="PLD-like_dom"/>
</dbReference>
<dbReference type="PANTHER" id="PTHR47396">
    <property type="entry name" value="TYPE I RESTRICTION ENZYME ECOKI R PROTEIN"/>
    <property type="match status" value="1"/>
</dbReference>
<evidence type="ECO:0000313" key="3">
    <source>
        <dbReference type="EMBL" id="SPT69762.1"/>
    </source>
</evidence>
<dbReference type="PANTHER" id="PTHR47396:SF1">
    <property type="entry name" value="ATP-DEPENDENT HELICASE IRC3-RELATED"/>
    <property type="match status" value="1"/>
</dbReference>
<dbReference type="InterPro" id="IPR001650">
    <property type="entry name" value="Helicase_C-like"/>
</dbReference>
<sequence length="986" mass="112962">MTEFIANNLESTPVSYGYNAIDFVYNEKSHIESKKVITTIEQALDLCLDEGLVNKTVFYFSIAFITKSGLAPLLMVLRDLSNAGIKGKILTTDYLTFTEPQALHSIMQLKNIELKMYRANGSAGFHTKGYIFTHKHCHEIIIGSSNLTNSAMNTNIEWNVSVKTSVHSEFSDKVLSSFNKLWFDAKSFFYKDIYTEYEDIYADIKIQEKIVKAKADQDKIQAHYEPNDIQKTFINNLQDSIASGHNKGLLISATGTGKTFACIFAMQKIMPKRILFIVHREFIARQAQQSFELIFKESKTTSLIAGNSEKSFNADFVFATFQSLNSLNNATGNKRYLDAAPDSFDIVIIDECHHIGAKSYKEIADYFSPSIFKLGMSATPDRTDNFDVYSYFDNNILLDISLAQALNSNFLCPFHYFGISDLNTIGNSEQESKKLDLTSFNNFTSDERVTRIIQEAEYFGYELDRINGLVFCSSIDEAQVLSDKFNKKGYKTIALSGASSQEMRDRAVARLCLKGDNEDKLHYIFTVDIFNEGIDIKDVNQILMLRPTQSAIIFVQQLGRGLRLSDKKDHLIVLDFIGNYNTNFLIPVALSSNNSYNKEEMRRFVIQPNALINGRCSVNLDRIAKDRVLKSIDQAKFNTIAFLKQQYAVLKKKLHRAPRHVDFLYYNEIDPKLFIKSRGSLYAFASEYDKEYPIKLNATESQILAYISRYFIKGLTLLDATLLEALYQRQTDIFQYLKDKDCLLDLHTKEHIINYCNNSFDVKQQKEKFNDLELVKVTDGRLTLSDTLATCLLNKDFTAIFKDIVEYVQRSYQEHYSKSYDNSSFVLYKTYTRSEVLHILNWTTHPPATNVGGYLHDKHTNTIPIFVNYHKSSDAVPYADSFIDDKTLLWYSKKNRTLQSSDVKTFLDLKNNKAKIYLFISKHKEDVQKANSGNEFYFLGAVDSISDAKEGSIYSKDNIKEKVVTMHLHLDTAVERNIFDYIVNKE</sequence>
<evidence type="ECO:0000313" key="4">
    <source>
        <dbReference type="Proteomes" id="UP000250086"/>
    </source>
</evidence>
<evidence type="ECO:0000259" key="2">
    <source>
        <dbReference type="PROSITE" id="PS51194"/>
    </source>
</evidence>
<accession>A0A2X0WT99</accession>
<dbReference type="Gene3D" id="3.40.50.300">
    <property type="entry name" value="P-loop containing nucleotide triphosphate hydrolases"/>
    <property type="match status" value="2"/>
</dbReference>
<dbReference type="InterPro" id="IPR050742">
    <property type="entry name" value="Helicase_Restrict-Modif_Enz"/>
</dbReference>
<dbReference type="PROSITE" id="PS51194">
    <property type="entry name" value="HELICASE_CTER"/>
    <property type="match status" value="1"/>
</dbReference>
<dbReference type="Proteomes" id="UP000250086">
    <property type="component" value="Unassembled WGS sequence"/>
</dbReference>
<dbReference type="Pfam" id="PF13091">
    <property type="entry name" value="PLDc_2"/>
    <property type="match status" value="1"/>
</dbReference>
<evidence type="ECO:0000259" key="1">
    <source>
        <dbReference type="PROSITE" id="PS51192"/>
    </source>
</evidence>
<dbReference type="SUPFAM" id="SSF56024">
    <property type="entry name" value="Phospholipase D/nuclease"/>
    <property type="match status" value="1"/>
</dbReference>
<dbReference type="CDD" id="cd18799">
    <property type="entry name" value="SF2_C_EcoAI-like"/>
    <property type="match status" value="1"/>
</dbReference>
<dbReference type="Pfam" id="PF04851">
    <property type="entry name" value="ResIII"/>
    <property type="match status" value="1"/>
</dbReference>
<dbReference type="SUPFAM" id="SSF52540">
    <property type="entry name" value="P-loop containing nucleoside triphosphate hydrolases"/>
    <property type="match status" value="1"/>
</dbReference>
<dbReference type="CDD" id="cd18032">
    <property type="entry name" value="DEXHc_RE_I_III_res"/>
    <property type="match status" value="1"/>
</dbReference>
<dbReference type="SMART" id="SM00487">
    <property type="entry name" value="DEXDc"/>
    <property type="match status" value="1"/>
</dbReference>
<dbReference type="GO" id="GO:0003677">
    <property type="term" value="F:DNA binding"/>
    <property type="evidence" value="ECO:0007669"/>
    <property type="project" value="InterPro"/>
</dbReference>
<proteinExistence type="predicted"/>
<feature type="domain" description="Helicase ATP-binding" evidence="1">
    <location>
        <begin position="239"/>
        <end position="398"/>
    </location>
</feature>
<dbReference type="GO" id="GO:0005829">
    <property type="term" value="C:cytosol"/>
    <property type="evidence" value="ECO:0007669"/>
    <property type="project" value="TreeGrafter"/>
</dbReference>
<feature type="domain" description="Helicase C-terminal" evidence="2">
    <location>
        <begin position="458"/>
        <end position="612"/>
    </location>
</feature>
<dbReference type="SMART" id="SM00490">
    <property type="entry name" value="HELICc"/>
    <property type="match status" value="1"/>
</dbReference>
<dbReference type="Pfam" id="PF11907">
    <property type="entry name" value="DUF3427"/>
    <property type="match status" value="1"/>
</dbReference>
<organism evidence="3 4">
    <name type="scientific">Anaerobiospirillum thomasii</name>
    <dbReference type="NCBI Taxonomy" id="179995"/>
    <lineage>
        <taxon>Bacteria</taxon>
        <taxon>Pseudomonadati</taxon>
        <taxon>Pseudomonadota</taxon>
        <taxon>Gammaproteobacteria</taxon>
        <taxon>Aeromonadales</taxon>
        <taxon>Succinivibrionaceae</taxon>
        <taxon>Anaerobiospirillum</taxon>
    </lineage>
</organism>
<dbReference type="InterPro" id="IPR021835">
    <property type="entry name" value="DUF3427"/>
</dbReference>
<dbReference type="AlphaFoldDB" id="A0A2X0WT99"/>
<name>A0A2X0WT99_9GAMM</name>
<protein>
    <submittedName>
        <fullName evidence="3">Type I restriction enzyme EcoKI subunit R</fullName>
    </submittedName>
</protein>